<dbReference type="EMBL" id="NVCO01000007">
    <property type="protein sequence ID" value="PFT50769.1"/>
    <property type="molecule type" value="Genomic_DNA"/>
</dbReference>
<sequence>MFECVECNKSLEAMAYAEIDDIKICLPCYSEGIPQPPRRSDFDWEKKSKERKEAIRNRNVELLRKYG</sequence>
<proteinExistence type="predicted"/>
<organism evidence="1 2">
    <name type="scientific">Bacillus thuringiensis</name>
    <dbReference type="NCBI Taxonomy" id="1428"/>
    <lineage>
        <taxon>Bacteria</taxon>
        <taxon>Bacillati</taxon>
        <taxon>Bacillota</taxon>
        <taxon>Bacilli</taxon>
        <taxon>Bacillales</taxon>
        <taxon>Bacillaceae</taxon>
        <taxon>Bacillus</taxon>
        <taxon>Bacillus cereus group</taxon>
    </lineage>
</organism>
<name>A0A9X7FY19_BACTU</name>
<dbReference type="AlphaFoldDB" id="A0A9X7FY19"/>
<dbReference type="SUPFAM" id="SSF57716">
    <property type="entry name" value="Glucocorticoid receptor-like (DNA-binding domain)"/>
    <property type="match status" value="1"/>
</dbReference>
<dbReference type="Proteomes" id="UP000226106">
    <property type="component" value="Unassembled WGS sequence"/>
</dbReference>
<accession>A0A9X7FY19</accession>
<dbReference type="RefSeq" id="WP_098640099.1">
    <property type="nucleotide sequence ID" value="NZ_NVCO01000007.1"/>
</dbReference>
<comment type="caution">
    <text evidence="1">The sequence shown here is derived from an EMBL/GenBank/DDBJ whole genome shotgun (WGS) entry which is preliminary data.</text>
</comment>
<evidence type="ECO:0000313" key="2">
    <source>
        <dbReference type="Proteomes" id="UP000226106"/>
    </source>
</evidence>
<reference evidence="1 2" key="1">
    <citation type="submission" date="2017-09" db="EMBL/GenBank/DDBJ databases">
        <title>Large-scale bioinformatics analysis of Bacillus genomes uncovers conserved roles of natural products in bacterial physiology.</title>
        <authorList>
            <consortium name="Agbiome Team Llc"/>
            <person name="Bleich R.M."/>
            <person name="Grubbs K.J."/>
            <person name="Santa Maria K.C."/>
            <person name="Allen S.E."/>
            <person name="Farag S."/>
            <person name="Shank E.A."/>
            <person name="Bowers A."/>
        </authorList>
    </citation>
    <scope>NUCLEOTIDE SEQUENCE [LARGE SCALE GENOMIC DNA]</scope>
    <source>
        <strain evidence="1 2">AFS065400</strain>
    </source>
</reference>
<evidence type="ECO:0000313" key="1">
    <source>
        <dbReference type="EMBL" id="PFT50769.1"/>
    </source>
</evidence>
<protein>
    <submittedName>
        <fullName evidence="1">Uncharacterized protein</fullName>
    </submittedName>
</protein>
<gene>
    <name evidence="1" type="ORF">COK72_01840</name>
</gene>